<accession>A0A0S2I140</accession>
<dbReference type="InterPro" id="IPR000305">
    <property type="entry name" value="GIY-YIG_endonuc"/>
</dbReference>
<protein>
    <submittedName>
        <fullName evidence="3">GIY-YIG nuclease superfamily protein</fullName>
    </submittedName>
</protein>
<dbReference type="Proteomes" id="UP000064893">
    <property type="component" value="Chromosome"/>
</dbReference>
<reference evidence="3 4" key="1">
    <citation type="submission" date="2015-11" db="EMBL/GenBank/DDBJ databases">
        <title>Description and complete genome sequence of a novel strain predominating in hypersaline microbial mats and representing a new family of the Bacteriodetes phylum.</title>
        <authorList>
            <person name="Spring S."/>
            <person name="Bunk B."/>
            <person name="Sproer C."/>
            <person name="Klenk H.-P."/>
        </authorList>
    </citation>
    <scope>NUCLEOTIDE SEQUENCE [LARGE SCALE GENOMIC DNA]</scope>
    <source>
        <strain evidence="3 4">L21-Spi-D4</strain>
    </source>
</reference>
<dbReference type="PROSITE" id="PS50164">
    <property type="entry name" value="GIY_YIG"/>
    <property type="match status" value="1"/>
</dbReference>
<organism evidence="3 4">
    <name type="scientific">Salinivirga cyanobacteriivorans</name>
    <dbReference type="NCBI Taxonomy" id="1307839"/>
    <lineage>
        <taxon>Bacteria</taxon>
        <taxon>Pseudomonadati</taxon>
        <taxon>Bacteroidota</taxon>
        <taxon>Bacteroidia</taxon>
        <taxon>Bacteroidales</taxon>
        <taxon>Salinivirgaceae</taxon>
        <taxon>Salinivirga</taxon>
    </lineage>
</organism>
<gene>
    <name evidence="3" type="ORF">L21SP5_02397</name>
</gene>
<dbReference type="AlphaFoldDB" id="A0A0S2I140"/>
<dbReference type="CDD" id="cd10449">
    <property type="entry name" value="GIY-YIG_SLX1_like"/>
    <property type="match status" value="1"/>
</dbReference>
<dbReference type="STRING" id="1307839.L21SP5_02397"/>
<dbReference type="Pfam" id="PF01541">
    <property type="entry name" value="GIY-YIG"/>
    <property type="match status" value="1"/>
</dbReference>
<dbReference type="SUPFAM" id="SSF82771">
    <property type="entry name" value="GIY-YIG endonuclease"/>
    <property type="match status" value="1"/>
</dbReference>
<dbReference type="InterPro" id="IPR050190">
    <property type="entry name" value="UPF0213_domain"/>
</dbReference>
<dbReference type="OrthoDB" id="677560at2"/>
<sequence length="112" mass="13673">MFTVYVLYSRQYDKIYIGYSSDLQTRFKYHNELAKKGWTIRYRPWTIAHTEQLETKAQAMKREKQLKSAAGRKHIWNELIPKILPLFPLLFARLEKKYDSYPWLDISFFQYL</sequence>
<proteinExistence type="inferred from homology"/>
<feature type="domain" description="GIY-YIG" evidence="2">
    <location>
        <begin position="1"/>
        <end position="78"/>
    </location>
</feature>
<evidence type="ECO:0000256" key="1">
    <source>
        <dbReference type="ARBA" id="ARBA00007435"/>
    </source>
</evidence>
<dbReference type="EMBL" id="CP013118">
    <property type="protein sequence ID" value="ALO16026.1"/>
    <property type="molecule type" value="Genomic_DNA"/>
</dbReference>
<evidence type="ECO:0000313" key="3">
    <source>
        <dbReference type="EMBL" id="ALO16026.1"/>
    </source>
</evidence>
<dbReference type="PANTHER" id="PTHR34477:SF1">
    <property type="entry name" value="UPF0213 PROTEIN YHBQ"/>
    <property type="match status" value="1"/>
</dbReference>
<dbReference type="InterPro" id="IPR035901">
    <property type="entry name" value="GIY-YIG_endonuc_sf"/>
</dbReference>
<dbReference type="RefSeq" id="WP_081421520.1">
    <property type="nucleotide sequence ID" value="NZ_CP013118.1"/>
</dbReference>
<dbReference type="PANTHER" id="PTHR34477">
    <property type="entry name" value="UPF0213 PROTEIN YHBQ"/>
    <property type="match status" value="1"/>
</dbReference>
<evidence type="ECO:0000259" key="2">
    <source>
        <dbReference type="PROSITE" id="PS50164"/>
    </source>
</evidence>
<keyword evidence="4" id="KW-1185">Reference proteome</keyword>
<name>A0A0S2I140_9BACT</name>
<dbReference type="Gene3D" id="3.40.1440.10">
    <property type="entry name" value="GIY-YIG endonuclease"/>
    <property type="match status" value="1"/>
</dbReference>
<comment type="similarity">
    <text evidence="1">Belongs to the UPF0213 family.</text>
</comment>
<dbReference type="KEGG" id="blq:L21SP5_02397"/>
<evidence type="ECO:0000313" key="4">
    <source>
        <dbReference type="Proteomes" id="UP000064893"/>
    </source>
</evidence>